<dbReference type="Proteomes" id="UP001050975">
    <property type="component" value="Unassembled WGS sequence"/>
</dbReference>
<reference evidence="1" key="1">
    <citation type="submission" date="2019-10" db="EMBL/GenBank/DDBJ databases">
        <title>Draft genome sequece of Microseira wollei NIES-4236.</title>
        <authorList>
            <person name="Yamaguchi H."/>
            <person name="Suzuki S."/>
            <person name="Kawachi M."/>
        </authorList>
    </citation>
    <scope>NUCLEOTIDE SEQUENCE</scope>
    <source>
        <strain evidence="1">NIES-4236</strain>
    </source>
</reference>
<protein>
    <recommendedName>
        <fullName evidence="3">CopG-like ribbon-helix-helix domain-containing protein</fullName>
    </recommendedName>
</protein>
<dbReference type="EMBL" id="BLAY01000204">
    <property type="protein sequence ID" value="GET43168.1"/>
    <property type="molecule type" value="Genomic_DNA"/>
</dbReference>
<evidence type="ECO:0000313" key="2">
    <source>
        <dbReference type="Proteomes" id="UP001050975"/>
    </source>
</evidence>
<dbReference type="InterPro" id="IPR010985">
    <property type="entry name" value="Ribbon_hlx_hlx"/>
</dbReference>
<evidence type="ECO:0008006" key="3">
    <source>
        <dbReference type="Google" id="ProtNLM"/>
    </source>
</evidence>
<proteinExistence type="predicted"/>
<comment type="caution">
    <text evidence="1">The sequence shown here is derived from an EMBL/GenBank/DDBJ whole genome shotgun (WGS) entry which is preliminary data.</text>
</comment>
<dbReference type="SUPFAM" id="SSF47598">
    <property type="entry name" value="Ribbon-helix-helix"/>
    <property type="match status" value="1"/>
</dbReference>
<organism evidence="1 2">
    <name type="scientific">Microseira wollei NIES-4236</name>
    <dbReference type="NCBI Taxonomy" id="2530354"/>
    <lineage>
        <taxon>Bacteria</taxon>
        <taxon>Bacillati</taxon>
        <taxon>Cyanobacteriota</taxon>
        <taxon>Cyanophyceae</taxon>
        <taxon>Oscillatoriophycideae</taxon>
        <taxon>Aerosakkonematales</taxon>
        <taxon>Aerosakkonemataceae</taxon>
        <taxon>Microseira</taxon>
    </lineage>
</organism>
<dbReference type="AlphaFoldDB" id="A0AAV3XND6"/>
<accession>A0AAV3XND6</accession>
<name>A0AAV3XND6_9CYAN</name>
<evidence type="ECO:0000313" key="1">
    <source>
        <dbReference type="EMBL" id="GET43168.1"/>
    </source>
</evidence>
<dbReference type="RefSeq" id="WP_226591709.1">
    <property type="nucleotide sequence ID" value="NZ_BLAY01000204.1"/>
</dbReference>
<sequence>MAKRKDQREFRVYVPDEVYRLLQSIAAIRDSSVNAAVNEAIEFWLADEKQQKTIERHRLNDLDEPEST</sequence>
<gene>
    <name evidence="1" type="ORF">MiSe_79890</name>
</gene>
<keyword evidence="2" id="KW-1185">Reference proteome</keyword>
<dbReference type="GO" id="GO:0006355">
    <property type="term" value="P:regulation of DNA-templated transcription"/>
    <property type="evidence" value="ECO:0007669"/>
    <property type="project" value="InterPro"/>
</dbReference>